<organism evidence="3 4">
    <name type="scientific">Asterophora parasitica</name>
    <dbReference type="NCBI Taxonomy" id="117018"/>
    <lineage>
        <taxon>Eukaryota</taxon>
        <taxon>Fungi</taxon>
        <taxon>Dikarya</taxon>
        <taxon>Basidiomycota</taxon>
        <taxon>Agaricomycotina</taxon>
        <taxon>Agaricomycetes</taxon>
        <taxon>Agaricomycetidae</taxon>
        <taxon>Agaricales</taxon>
        <taxon>Tricholomatineae</taxon>
        <taxon>Lyophyllaceae</taxon>
        <taxon>Asterophora</taxon>
    </lineage>
</organism>
<evidence type="ECO:0000313" key="4">
    <source>
        <dbReference type="Proteomes" id="UP000775547"/>
    </source>
</evidence>
<name>A0A9P7GKE9_9AGAR</name>
<dbReference type="SMART" id="SM00393">
    <property type="entry name" value="R3H"/>
    <property type="match status" value="1"/>
</dbReference>
<protein>
    <recommendedName>
        <fullName evidence="2">R3H domain-containing protein</fullName>
    </recommendedName>
</protein>
<accession>A0A9P7GKE9</accession>
<dbReference type="Pfam" id="PF01424">
    <property type="entry name" value="R3H"/>
    <property type="match status" value="1"/>
</dbReference>
<sequence length="292" mass="30899">MATIVGPAPLRVASPGNSASPYTILACSPATRPPPAPKTLLAPASPCSPAHAGGSVTGLECNKDCAVAKRNARLADALRITQESREKTLMQRETARYHDDLGAFARANAKFLSVVERAFEEFVNSEKKTQVLPHMPPERRKFVHDLAAIYRMDTQMVDEEPYRSVRLLRRLDTRIPSPLLSGNIASAPAPTPPNLGKLADLRSAAPSWRSPAPVSKFGPGGSFTNVNTAPRPTSAAAVAGSGSRPQPVLALSQSRLTTSASVSSVQVPPSVSGAILAQVETPAVPDSWEDDV</sequence>
<evidence type="ECO:0000256" key="1">
    <source>
        <dbReference type="SAM" id="MobiDB-lite"/>
    </source>
</evidence>
<dbReference type="GO" id="GO:0003676">
    <property type="term" value="F:nucleic acid binding"/>
    <property type="evidence" value="ECO:0007669"/>
    <property type="project" value="UniProtKB-UniRule"/>
</dbReference>
<dbReference type="InterPro" id="IPR036867">
    <property type="entry name" value="R3H_dom_sf"/>
</dbReference>
<evidence type="ECO:0000313" key="3">
    <source>
        <dbReference type="EMBL" id="KAG5648925.1"/>
    </source>
</evidence>
<feature type="domain" description="R3H" evidence="2">
    <location>
        <begin position="109"/>
        <end position="171"/>
    </location>
</feature>
<dbReference type="OrthoDB" id="6512771at2759"/>
<dbReference type="Gene3D" id="3.30.1370.50">
    <property type="entry name" value="R3H-like domain"/>
    <property type="match status" value="1"/>
</dbReference>
<proteinExistence type="predicted"/>
<keyword evidence="4" id="KW-1185">Reference proteome</keyword>
<comment type="caution">
    <text evidence="3">The sequence shown here is derived from an EMBL/GenBank/DDBJ whole genome shotgun (WGS) entry which is preliminary data.</text>
</comment>
<dbReference type="InterPro" id="IPR001374">
    <property type="entry name" value="R3H_dom"/>
</dbReference>
<dbReference type="AlphaFoldDB" id="A0A9P7GKE9"/>
<evidence type="ECO:0000259" key="2">
    <source>
        <dbReference type="PROSITE" id="PS51061"/>
    </source>
</evidence>
<dbReference type="SUPFAM" id="SSF82708">
    <property type="entry name" value="R3H domain"/>
    <property type="match status" value="1"/>
</dbReference>
<reference evidence="3" key="2">
    <citation type="submission" date="2021-10" db="EMBL/GenBank/DDBJ databases">
        <title>Phylogenomics reveals ancestral predisposition of the termite-cultivated fungus Termitomyces towards a domesticated lifestyle.</title>
        <authorList>
            <person name="Auxier B."/>
            <person name="Grum-Grzhimaylo A."/>
            <person name="Cardenas M.E."/>
            <person name="Lodge J.D."/>
            <person name="Laessoe T."/>
            <person name="Pedersen O."/>
            <person name="Smith M.E."/>
            <person name="Kuyper T.W."/>
            <person name="Franco-Molano E.A."/>
            <person name="Baroni T.J."/>
            <person name="Aanen D.K."/>
        </authorList>
    </citation>
    <scope>NUCLEOTIDE SEQUENCE</scope>
    <source>
        <strain evidence="3">AP01</strain>
        <tissue evidence="3">Mycelium</tissue>
    </source>
</reference>
<dbReference type="EMBL" id="JABCKV010000001">
    <property type="protein sequence ID" value="KAG5648925.1"/>
    <property type="molecule type" value="Genomic_DNA"/>
</dbReference>
<feature type="region of interest" description="Disordered" evidence="1">
    <location>
        <begin position="209"/>
        <end position="252"/>
    </location>
</feature>
<dbReference type="PROSITE" id="PS51061">
    <property type="entry name" value="R3H"/>
    <property type="match status" value="1"/>
</dbReference>
<gene>
    <name evidence="3" type="ORF">DXG03_000274</name>
</gene>
<feature type="compositionally biased region" description="Polar residues" evidence="1">
    <location>
        <begin position="222"/>
        <end position="231"/>
    </location>
</feature>
<dbReference type="CDD" id="cd02325">
    <property type="entry name" value="R3H"/>
    <property type="match status" value="1"/>
</dbReference>
<reference evidence="3" key="1">
    <citation type="submission" date="2020-07" db="EMBL/GenBank/DDBJ databases">
        <authorList>
            <person name="Nieuwenhuis M."/>
            <person name="Van De Peppel L.J.J."/>
        </authorList>
    </citation>
    <scope>NUCLEOTIDE SEQUENCE</scope>
    <source>
        <strain evidence="3">AP01</strain>
        <tissue evidence="3">Mycelium</tissue>
    </source>
</reference>
<dbReference type="Proteomes" id="UP000775547">
    <property type="component" value="Unassembled WGS sequence"/>
</dbReference>